<evidence type="ECO:0000259" key="2">
    <source>
        <dbReference type="Pfam" id="PF11396"/>
    </source>
</evidence>
<dbReference type="Gene3D" id="3.40.1420.30">
    <property type="match status" value="1"/>
</dbReference>
<keyword evidence="4" id="KW-1185">Reference proteome</keyword>
<dbReference type="RefSeq" id="WP_160367668.1">
    <property type="nucleotide sequence ID" value="NZ_WSQA01000002.1"/>
</dbReference>
<keyword evidence="1" id="KW-0732">Signal</keyword>
<evidence type="ECO:0000313" key="4">
    <source>
        <dbReference type="Proteomes" id="UP000435036"/>
    </source>
</evidence>
<dbReference type="Pfam" id="PF11396">
    <property type="entry name" value="PepSY_like"/>
    <property type="match status" value="2"/>
</dbReference>
<feature type="domain" description="Putative beta-lactamase-inhibitor-like PepSY-like" evidence="2">
    <location>
        <begin position="23"/>
        <end position="60"/>
    </location>
</feature>
<feature type="signal peptide" evidence="1">
    <location>
        <begin position="1"/>
        <end position="19"/>
    </location>
</feature>
<feature type="chain" id="PRO_5027110775" description="Putative beta-lactamase-inhibitor-like PepSY-like domain-containing protein" evidence="1">
    <location>
        <begin position="20"/>
        <end position="150"/>
    </location>
</feature>
<dbReference type="SUPFAM" id="SSF160574">
    <property type="entry name" value="BT0923-like"/>
    <property type="match status" value="1"/>
</dbReference>
<gene>
    <name evidence="3" type="ORF">GQF63_03190</name>
</gene>
<organism evidence="3 4">
    <name type="scientific">Sphingobacterium humi</name>
    <dbReference type="NCBI Taxonomy" id="1796905"/>
    <lineage>
        <taxon>Bacteria</taxon>
        <taxon>Pseudomonadati</taxon>
        <taxon>Bacteroidota</taxon>
        <taxon>Sphingobacteriia</taxon>
        <taxon>Sphingobacteriales</taxon>
        <taxon>Sphingobacteriaceae</taxon>
        <taxon>Sphingobacterium</taxon>
    </lineage>
</organism>
<dbReference type="OrthoDB" id="710080at2"/>
<reference evidence="3 4" key="1">
    <citation type="submission" date="2019-12" db="EMBL/GenBank/DDBJ databases">
        <authorList>
            <person name="Dong K."/>
        </authorList>
    </citation>
    <scope>NUCLEOTIDE SEQUENCE [LARGE SCALE GENOMIC DNA]</scope>
    <source>
        <strain evidence="3 4">JCM 31225</strain>
    </source>
</reference>
<proteinExistence type="predicted"/>
<feature type="domain" description="Putative beta-lactamase-inhibitor-like PepSY-like" evidence="2">
    <location>
        <begin position="63"/>
        <end position="145"/>
    </location>
</feature>
<evidence type="ECO:0000313" key="3">
    <source>
        <dbReference type="EMBL" id="MVZ61020.1"/>
    </source>
</evidence>
<dbReference type="PROSITE" id="PS51257">
    <property type="entry name" value="PROKAR_LIPOPROTEIN"/>
    <property type="match status" value="1"/>
</dbReference>
<sequence length="150" mass="16796">MKKLVLGITLLFSASLLFVSCDKDEVISQAELPSTAKSFIEANFEGTKVITVVQDDDDLYVWEYEVKLSNGIEITFNANGEWLEIEADKDTDRLPDHLIPDAILAYVTEHYPNQGVNSIEKESHGFDVELTNGVDLDFDHNGGFIRVDVD</sequence>
<evidence type="ECO:0000256" key="1">
    <source>
        <dbReference type="SAM" id="SignalP"/>
    </source>
</evidence>
<protein>
    <recommendedName>
        <fullName evidence="2">Putative beta-lactamase-inhibitor-like PepSY-like domain-containing protein</fullName>
    </recommendedName>
</protein>
<name>A0A6N8KU84_9SPHI</name>
<accession>A0A6N8KU84</accession>
<dbReference type="InterPro" id="IPR021533">
    <property type="entry name" value="PepSY-like"/>
</dbReference>
<comment type="caution">
    <text evidence="3">The sequence shown here is derived from an EMBL/GenBank/DDBJ whole genome shotgun (WGS) entry which is preliminary data.</text>
</comment>
<dbReference type="Proteomes" id="UP000435036">
    <property type="component" value="Unassembled WGS sequence"/>
</dbReference>
<dbReference type="EMBL" id="WSQA01000002">
    <property type="protein sequence ID" value="MVZ61020.1"/>
    <property type="molecule type" value="Genomic_DNA"/>
</dbReference>
<dbReference type="AlphaFoldDB" id="A0A6N8KU84"/>